<proteinExistence type="predicted"/>
<sequence length="148" mass="17341">GRLTDSKSGRRGNTEMLDMIRYGAQKVLKMTEEDITEEGLDTILEKGEKRTAELSTKLESQGETQLKAFSFDNEYNYFNFEGQDFKGIRKGEIIEEMWIDLPKRECKNYFNAELEMTKITKGIRANQRDDETDNMSLAKRYEKKRRST</sequence>
<keyword evidence="3" id="KW-1185">Reference proteome</keyword>
<feature type="region of interest" description="Disordered" evidence="1">
    <location>
        <begin position="125"/>
        <end position="148"/>
    </location>
</feature>
<dbReference type="AlphaFoldDB" id="A0AAV2RBT4"/>
<feature type="non-terminal residue" evidence="2">
    <location>
        <position position="148"/>
    </location>
</feature>
<comment type="caution">
    <text evidence="2">The sequence shown here is derived from an EMBL/GenBank/DDBJ whole genome shotgun (WGS) entry which is preliminary data.</text>
</comment>
<feature type="non-terminal residue" evidence="2">
    <location>
        <position position="1"/>
    </location>
</feature>
<evidence type="ECO:0000313" key="3">
    <source>
        <dbReference type="Proteomes" id="UP001497623"/>
    </source>
</evidence>
<evidence type="ECO:0000256" key="1">
    <source>
        <dbReference type="SAM" id="MobiDB-lite"/>
    </source>
</evidence>
<dbReference type="EMBL" id="CAXKWB010019747">
    <property type="protein sequence ID" value="CAL4122235.1"/>
    <property type="molecule type" value="Genomic_DNA"/>
</dbReference>
<gene>
    <name evidence="2" type="ORF">MNOR_LOCUS22957</name>
</gene>
<dbReference type="Proteomes" id="UP001497623">
    <property type="component" value="Unassembled WGS sequence"/>
</dbReference>
<organism evidence="2 3">
    <name type="scientific">Meganyctiphanes norvegica</name>
    <name type="common">Northern krill</name>
    <name type="synonym">Thysanopoda norvegica</name>
    <dbReference type="NCBI Taxonomy" id="48144"/>
    <lineage>
        <taxon>Eukaryota</taxon>
        <taxon>Metazoa</taxon>
        <taxon>Ecdysozoa</taxon>
        <taxon>Arthropoda</taxon>
        <taxon>Crustacea</taxon>
        <taxon>Multicrustacea</taxon>
        <taxon>Malacostraca</taxon>
        <taxon>Eumalacostraca</taxon>
        <taxon>Eucarida</taxon>
        <taxon>Euphausiacea</taxon>
        <taxon>Euphausiidae</taxon>
        <taxon>Meganyctiphanes</taxon>
    </lineage>
</organism>
<name>A0AAV2RBT4_MEGNR</name>
<accession>A0AAV2RBT4</accession>
<protein>
    <submittedName>
        <fullName evidence="2">Uncharacterized protein</fullName>
    </submittedName>
</protein>
<reference evidence="2 3" key="1">
    <citation type="submission" date="2024-05" db="EMBL/GenBank/DDBJ databases">
        <authorList>
            <person name="Wallberg A."/>
        </authorList>
    </citation>
    <scope>NUCLEOTIDE SEQUENCE [LARGE SCALE GENOMIC DNA]</scope>
</reference>
<evidence type="ECO:0000313" key="2">
    <source>
        <dbReference type="EMBL" id="CAL4122235.1"/>
    </source>
</evidence>